<dbReference type="Gene3D" id="3.30.2160.10">
    <property type="entry name" value="Hect, E3 ligase catalytic domain"/>
    <property type="match status" value="1"/>
</dbReference>
<evidence type="ECO:0000256" key="4">
    <source>
        <dbReference type="ARBA" id="ARBA00022679"/>
    </source>
</evidence>
<dbReference type="Pfam" id="PF00632">
    <property type="entry name" value="HECT"/>
    <property type="match status" value="1"/>
</dbReference>
<dbReference type="Gene3D" id="3.90.1750.10">
    <property type="entry name" value="Hect, E3 ligase catalytic domains"/>
    <property type="match status" value="1"/>
</dbReference>
<dbReference type="InterPro" id="IPR000569">
    <property type="entry name" value="HECT_dom"/>
</dbReference>
<evidence type="ECO:0000259" key="7">
    <source>
        <dbReference type="PROSITE" id="PS50237"/>
    </source>
</evidence>
<evidence type="ECO:0000256" key="3">
    <source>
        <dbReference type="ARBA" id="ARBA00012485"/>
    </source>
</evidence>
<name>A0ABY9CIB1_VITVI</name>
<gene>
    <name evidence="8" type="ORF">VitviT2T_013963</name>
</gene>
<dbReference type="EMBL" id="CP126656">
    <property type="protein sequence ID" value="WJZ95173.1"/>
    <property type="molecule type" value="Genomic_DNA"/>
</dbReference>
<organism evidence="8 9">
    <name type="scientific">Vitis vinifera</name>
    <name type="common">Grape</name>
    <dbReference type="NCBI Taxonomy" id="29760"/>
    <lineage>
        <taxon>Eukaryota</taxon>
        <taxon>Viridiplantae</taxon>
        <taxon>Streptophyta</taxon>
        <taxon>Embryophyta</taxon>
        <taxon>Tracheophyta</taxon>
        <taxon>Spermatophyta</taxon>
        <taxon>Magnoliopsida</taxon>
        <taxon>eudicotyledons</taxon>
        <taxon>Gunneridae</taxon>
        <taxon>Pentapetalae</taxon>
        <taxon>rosids</taxon>
        <taxon>Vitales</taxon>
        <taxon>Vitaceae</taxon>
        <taxon>Viteae</taxon>
        <taxon>Vitis</taxon>
    </lineage>
</organism>
<sequence>MLENDVSCIPEMTFSMDLDEEKHFLYEKTEVTDYGLKPGGRNIRVTEEIKHEYIDLVAEHILTNAIRPQINSFLEGFNELVPRELILIFNDEELELLISGLSEIDLDDLKASPEYTAYTATSSVVQWF</sequence>
<keyword evidence="5 6" id="KW-0833">Ubl conjugation pathway</keyword>
<evidence type="ECO:0000313" key="9">
    <source>
        <dbReference type="Proteomes" id="UP001227230"/>
    </source>
</evidence>
<dbReference type="EC" id="2.3.2.26" evidence="3"/>
<reference evidence="8 9" key="1">
    <citation type="journal article" date="2023" name="Hortic Res">
        <title>The complete reference genome for grapevine (Vitis vinifera L.) genetics and breeding.</title>
        <authorList>
            <person name="Shi X."/>
            <person name="Cao S."/>
            <person name="Wang X."/>
            <person name="Huang S."/>
            <person name="Wang Y."/>
            <person name="Liu Z."/>
            <person name="Liu W."/>
            <person name="Leng X."/>
            <person name="Peng Y."/>
            <person name="Wang N."/>
            <person name="Wang Y."/>
            <person name="Ma Z."/>
            <person name="Xu X."/>
            <person name="Zhang F."/>
            <person name="Xue H."/>
            <person name="Zhong H."/>
            <person name="Wang Y."/>
            <person name="Zhang K."/>
            <person name="Velt A."/>
            <person name="Avia K."/>
            <person name="Holtgrawe D."/>
            <person name="Grimplet J."/>
            <person name="Matus J.T."/>
            <person name="Ware D."/>
            <person name="Wu X."/>
            <person name="Wang H."/>
            <person name="Liu C."/>
            <person name="Fang Y."/>
            <person name="Rustenholz C."/>
            <person name="Cheng Z."/>
            <person name="Xiao H."/>
            <person name="Zhou Y."/>
        </authorList>
    </citation>
    <scope>NUCLEOTIDE SEQUENCE [LARGE SCALE GENOMIC DNA]</scope>
    <source>
        <strain evidence="9">cv. Pinot noir / PN40024</strain>
        <tissue evidence="8">Leaf</tissue>
    </source>
</reference>
<evidence type="ECO:0000256" key="5">
    <source>
        <dbReference type="ARBA" id="ARBA00022786"/>
    </source>
</evidence>
<comment type="catalytic activity">
    <reaction evidence="1">
        <text>S-ubiquitinyl-[E2 ubiquitin-conjugating enzyme]-L-cysteine + [acceptor protein]-L-lysine = [E2 ubiquitin-conjugating enzyme]-L-cysteine + N(6)-ubiquitinyl-[acceptor protein]-L-lysine.</text>
        <dbReference type="EC" id="2.3.2.26"/>
    </reaction>
</comment>
<keyword evidence="9" id="KW-1185">Reference proteome</keyword>
<dbReference type="InterPro" id="IPR050409">
    <property type="entry name" value="E3_ubiq-protein_ligase"/>
</dbReference>
<protein>
    <recommendedName>
        <fullName evidence="3">HECT-type E3 ubiquitin transferase</fullName>
        <ecNumber evidence="3">2.3.2.26</ecNumber>
    </recommendedName>
</protein>
<feature type="domain" description="HECT" evidence="7">
    <location>
        <begin position="1"/>
        <end position="128"/>
    </location>
</feature>
<dbReference type="SUPFAM" id="SSF56204">
    <property type="entry name" value="Hect, E3 ligase catalytic domain"/>
    <property type="match status" value="1"/>
</dbReference>
<evidence type="ECO:0000256" key="1">
    <source>
        <dbReference type="ARBA" id="ARBA00000885"/>
    </source>
</evidence>
<proteinExistence type="predicted"/>
<dbReference type="PROSITE" id="PS50237">
    <property type="entry name" value="HECT"/>
    <property type="match status" value="1"/>
</dbReference>
<dbReference type="Proteomes" id="UP001227230">
    <property type="component" value="Chromosome 9"/>
</dbReference>
<dbReference type="PANTHER" id="PTHR11254:SF67">
    <property type="entry name" value="E3 UBIQUITIN-PROTEIN LIGASE HUWE1"/>
    <property type="match status" value="1"/>
</dbReference>
<keyword evidence="4" id="KW-0808">Transferase</keyword>
<accession>A0ABY9CIB1</accession>
<dbReference type="PANTHER" id="PTHR11254">
    <property type="entry name" value="HECT DOMAIN UBIQUITIN-PROTEIN LIGASE"/>
    <property type="match status" value="1"/>
</dbReference>
<evidence type="ECO:0000313" key="8">
    <source>
        <dbReference type="EMBL" id="WJZ95173.1"/>
    </source>
</evidence>
<dbReference type="InterPro" id="IPR035983">
    <property type="entry name" value="Hect_E3_ubiquitin_ligase"/>
</dbReference>
<evidence type="ECO:0000256" key="6">
    <source>
        <dbReference type="PROSITE-ProRule" id="PRU00104"/>
    </source>
</evidence>
<comment type="caution">
    <text evidence="6">Lacks conserved residue(s) required for the propagation of feature annotation.</text>
</comment>
<comment type="pathway">
    <text evidence="2">Protein modification; protein ubiquitination.</text>
</comment>
<evidence type="ECO:0000256" key="2">
    <source>
        <dbReference type="ARBA" id="ARBA00004906"/>
    </source>
</evidence>